<comment type="catalytic activity">
    <reaction evidence="13">
        <text>D-mannose(out) + Na(+)(out) = D-mannose(in) + Na(+)(in)</text>
        <dbReference type="Rhea" id="RHEA:72907"/>
        <dbReference type="ChEBI" id="CHEBI:4208"/>
        <dbReference type="ChEBI" id="CHEBI:29101"/>
    </reaction>
    <physiologicalReaction direction="left-to-right" evidence="13">
        <dbReference type="Rhea" id="RHEA:72908"/>
    </physiologicalReaction>
</comment>
<dbReference type="GO" id="GO:0005412">
    <property type="term" value="F:D-glucose:sodium symporter activity"/>
    <property type="evidence" value="ECO:0007669"/>
    <property type="project" value="TreeGrafter"/>
</dbReference>
<evidence type="ECO:0000256" key="15">
    <source>
        <dbReference type="ARBA" id="ARBA00039217"/>
    </source>
</evidence>
<dbReference type="Ensembl" id="ENSNGAT00000027044.1">
    <property type="protein sequence ID" value="ENSNGAP00000021364.1"/>
    <property type="gene ID" value="ENSNGAG00000020568.1"/>
</dbReference>
<evidence type="ECO:0000256" key="11">
    <source>
        <dbReference type="ARBA" id="ARBA00023180"/>
    </source>
</evidence>
<feature type="transmembrane region" description="Helical" evidence="20">
    <location>
        <begin position="17"/>
        <end position="38"/>
    </location>
</feature>
<feature type="transmembrane region" description="Helical" evidence="20">
    <location>
        <begin position="573"/>
        <end position="596"/>
    </location>
</feature>
<evidence type="ECO:0000256" key="4">
    <source>
        <dbReference type="ARBA" id="ARBA00022475"/>
    </source>
</evidence>
<evidence type="ECO:0000256" key="16">
    <source>
        <dbReference type="ARBA" id="ARBA00041339"/>
    </source>
</evidence>
<dbReference type="Gene3D" id="1.20.1730.10">
    <property type="entry name" value="Sodium/glucose cotransporter"/>
    <property type="match status" value="1"/>
</dbReference>
<keyword evidence="3" id="KW-0813">Transport</keyword>
<dbReference type="PANTHER" id="PTHR11819">
    <property type="entry name" value="SOLUTE CARRIER FAMILY 5"/>
    <property type="match status" value="1"/>
</dbReference>
<comment type="function">
    <text evidence="18">Electrogenic Na+-coupled sugar symporter that actively transports D-mannose or D-fructose at the plasma membrane, with a Na+ to sugar coupling ratio of 1:1. Transporter activity is driven by a transmembrane Na+ electrochemical gradient set by the Na+/K+ pump. Exclusively recognizes sugar substrates having a pyranose ring with an axial hydroxyl group on carbon 2. Has likely evolved to enable renal reabsorption of D-mannose, an important constituent of oligosaccharide chains of glycoproteins. Contributes to dietary D-fructose reabsorption from glomerular filtrate across the brush border of the kidney.</text>
</comment>
<comment type="catalytic activity">
    <reaction evidence="14">
        <text>D-fructopyranose(out) + Na(+)(out) = D-fructopyranose(in) + Na(+)(in)</text>
        <dbReference type="Rhea" id="RHEA:72915"/>
        <dbReference type="ChEBI" id="CHEBI:29101"/>
        <dbReference type="ChEBI" id="CHEBI:37714"/>
    </reaction>
    <physiologicalReaction direction="left-to-right" evidence="14">
        <dbReference type="Rhea" id="RHEA:72916"/>
    </physiologicalReaction>
</comment>
<accession>A0A8C6RRP1</accession>
<evidence type="ECO:0000256" key="10">
    <source>
        <dbReference type="ARBA" id="ARBA00023136"/>
    </source>
</evidence>
<feature type="transmembrane region" description="Helical" evidence="20">
    <location>
        <begin position="198"/>
        <end position="216"/>
    </location>
</feature>
<feature type="transmembrane region" description="Helical" evidence="20">
    <location>
        <begin position="441"/>
        <end position="465"/>
    </location>
</feature>
<organism evidence="21 22">
    <name type="scientific">Nannospalax galili</name>
    <name type="common">Northern Israeli blind subterranean mole rat</name>
    <name type="synonym">Spalax galili</name>
    <dbReference type="NCBI Taxonomy" id="1026970"/>
    <lineage>
        <taxon>Eukaryota</taxon>
        <taxon>Metazoa</taxon>
        <taxon>Chordata</taxon>
        <taxon>Craniata</taxon>
        <taxon>Vertebrata</taxon>
        <taxon>Euteleostomi</taxon>
        <taxon>Mammalia</taxon>
        <taxon>Eutheria</taxon>
        <taxon>Euarchontoglires</taxon>
        <taxon>Glires</taxon>
        <taxon>Rodentia</taxon>
        <taxon>Myomorpha</taxon>
        <taxon>Muroidea</taxon>
        <taxon>Spalacidae</taxon>
        <taxon>Spalacinae</taxon>
        <taxon>Nannospalax</taxon>
    </lineage>
</organism>
<evidence type="ECO:0000256" key="14">
    <source>
        <dbReference type="ARBA" id="ARBA00036553"/>
    </source>
</evidence>
<dbReference type="InterPro" id="IPR038377">
    <property type="entry name" value="Na/Glc_symporter_sf"/>
</dbReference>
<feature type="transmembrane region" description="Helical" evidence="20">
    <location>
        <begin position="410"/>
        <end position="429"/>
    </location>
</feature>
<feature type="transmembrane region" description="Helical" evidence="20">
    <location>
        <begin position="170"/>
        <end position="191"/>
    </location>
</feature>
<feature type="transmembrane region" description="Helical" evidence="20">
    <location>
        <begin position="472"/>
        <end position="494"/>
    </location>
</feature>
<evidence type="ECO:0000256" key="12">
    <source>
        <dbReference type="ARBA" id="ARBA00023201"/>
    </source>
</evidence>
<evidence type="ECO:0000256" key="2">
    <source>
        <dbReference type="ARBA" id="ARBA00006434"/>
    </source>
</evidence>
<dbReference type="InterPro" id="IPR018212">
    <property type="entry name" value="Na/solute_symporter_CS"/>
</dbReference>
<evidence type="ECO:0000313" key="21">
    <source>
        <dbReference type="Ensembl" id="ENSNGAP00000021364.1"/>
    </source>
</evidence>
<evidence type="ECO:0000256" key="3">
    <source>
        <dbReference type="ARBA" id="ARBA00022448"/>
    </source>
</evidence>
<evidence type="ECO:0000256" key="20">
    <source>
        <dbReference type="SAM" id="Phobius"/>
    </source>
</evidence>
<dbReference type="GO" id="GO:0140930">
    <property type="term" value="F:fructose:sodium symporter activity"/>
    <property type="evidence" value="ECO:0007669"/>
    <property type="project" value="Ensembl"/>
</dbReference>
<dbReference type="GeneID" id="103727876"/>
<feature type="transmembrane region" description="Helical" evidence="20">
    <location>
        <begin position="514"/>
        <end position="535"/>
    </location>
</feature>
<keyword evidence="8" id="KW-0915">Sodium</keyword>
<evidence type="ECO:0000256" key="9">
    <source>
        <dbReference type="ARBA" id="ARBA00023065"/>
    </source>
</evidence>
<reference evidence="21" key="1">
    <citation type="submission" date="2025-08" db="UniProtKB">
        <authorList>
            <consortium name="Ensembl"/>
        </authorList>
    </citation>
    <scope>IDENTIFICATION</scope>
</reference>
<comment type="subcellular location">
    <subcellularLocation>
        <location evidence="1">Apical cell membrane</location>
        <topology evidence="1">Multi-pass membrane protein</topology>
    </subcellularLocation>
</comment>
<comment type="similarity">
    <text evidence="2 19">Belongs to the sodium:solute symporter (SSF) (TC 2.A.21) family.</text>
</comment>
<dbReference type="KEGG" id="ngi:103727876"/>
<dbReference type="PANTHER" id="PTHR11819:SF128">
    <property type="entry name" value="SODIUM_MANNOSE COTRANSPORTER SLC5A10"/>
    <property type="match status" value="1"/>
</dbReference>
<protein>
    <recommendedName>
        <fullName evidence="15">Sodium/mannose cotransporter SLC5A10</fullName>
    </recommendedName>
    <alternativeName>
        <fullName evidence="16">Sodium/glucose cotransporter 5</fullName>
    </alternativeName>
    <alternativeName>
        <fullName evidence="17">Solute carrier family 5 member 10</fullName>
    </alternativeName>
</protein>
<evidence type="ECO:0000256" key="13">
    <source>
        <dbReference type="ARBA" id="ARBA00036082"/>
    </source>
</evidence>
<feature type="transmembrane region" description="Helical" evidence="20">
    <location>
        <begin position="59"/>
        <end position="78"/>
    </location>
</feature>
<evidence type="ECO:0000256" key="8">
    <source>
        <dbReference type="ARBA" id="ARBA00023053"/>
    </source>
</evidence>
<dbReference type="OrthoDB" id="6132759at2759"/>
<keyword evidence="5" id="KW-0762">Sugar transport</keyword>
<dbReference type="Proteomes" id="UP000694381">
    <property type="component" value="Unassembled WGS sequence"/>
</dbReference>
<proteinExistence type="inferred from homology"/>
<feature type="transmembrane region" description="Helical" evidence="20">
    <location>
        <begin position="137"/>
        <end position="164"/>
    </location>
</feature>
<keyword evidence="11" id="KW-0325">Glycoprotein</keyword>
<dbReference type="AlphaFoldDB" id="A0A8C6RRP1"/>
<keyword evidence="10 20" id="KW-0472">Membrane</keyword>
<keyword evidence="4" id="KW-1003">Cell membrane</keyword>
<evidence type="ECO:0000256" key="18">
    <source>
        <dbReference type="ARBA" id="ARBA00045692"/>
    </source>
</evidence>
<dbReference type="GO" id="GO:0016324">
    <property type="term" value="C:apical plasma membrane"/>
    <property type="evidence" value="ECO:0007669"/>
    <property type="project" value="UniProtKB-SubCell"/>
</dbReference>
<sequence length="597" mass="64948">MTADNSTGDLHAPGPQLSVIDIIVIAVYFALNVAVGIWSSCRASRNTVSGYFLAGRDMAWWPIGASLFASSEGSGLFVGLAGSGAAGGLAVAGFEWNATYVLLALAWVFVPIYISLEIVTLPEYIQKRFGGQRIRMYLSVLSLLLSVFTKISIDLYAGALFVHICLGWNFYLSTILTLTITALYTIAGGLATVIHTDALQTVIMVVGAVILAVKAFNQIGGYGQLEAAYAQAIPSRTIPNTTCHLPRTDAMHMFRDPSTGDLPWTGMTFGLTIMATWYWCTDQVIVQRSLSARNLNHAKAGSILASYLKMLPMGLMIMPGMISRVLFPDDVGCVVPSECLRACGAEIGCSNIAYPKLVMELMPIGLRGLMIAVMMAALMSSLTSIFNSSSTLFTMDIWRRLRPCAGERELLLVGRLVIVVLIGVSVAWIPVLQGSNSGQLFIYMQSVTSSLAPPVTAIFVLGIFWRRANEQGAFWGLMAGLLVGALRLVLEFLHPAPPCGEADERPALLLSIHYLHFAIALFLFTCAVVAAGSLLSRPPQQRQIENLTWWTLHRDPSLGAKESDGQTPQKHAFWARVCNFNAILLMCVNIFFYAYFA</sequence>
<evidence type="ECO:0000256" key="5">
    <source>
        <dbReference type="ARBA" id="ARBA00022597"/>
    </source>
</evidence>
<dbReference type="GeneTree" id="ENSGT00940000159416"/>
<feature type="transmembrane region" description="Helical" evidence="20">
    <location>
        <begin position="98"/>
        <end position="116"/>
    </location>
</feature>
<dbReference type="FunFam" id="1.20.1730.10:FF:000004">
    <property type="entry name" value="sodium/glucose cotransporter 5 isoform X1"/>
    <property type="match status" value="1"/>
</dbReference>
<feature type="transmembrane region" description="Helical" evidence="20">
    <location>
        <begin position="364"/>
        <end position="389"/>
    </location>
</feature>
<dbReference type="OMA" id="LFGGMWS"/>
<evidence type="ECO:0000256" key="6">
    <source>
        <dbReference type="ARBA" id="ARBA00022692"/>
    </source>
</evidence>
<keyword evidence="9" id="KW-0406">Ion transport</keyword>
<evidence type="ECO:0000256" key="7">
    <source>
        <dbReference type="ARBA" id="ARBA00022989"/>
    </source>
</evidence>
<feature type="transmembrane region" description="Helical" evidence="20">
    <location>
        <begin position="301"/>
        <end position="322"/>
    </location>
</feature>
<evidence type="ECO:0000256" key="1">
    <source>
        <dbReference type="ARBA" id="ARBA00004424"/>
    </source>
</evidence>
<keyword evidence="7 20" id="KW-1133">Transmembrane helix</keyword>
<keyword evidence="12" id="KW-0739">Sodium transport</keyword>
<evidence type="ECO:0000256" key="17">
    <source>
        <dbReference type="ARBA" id="ARBA00042835"/>
    </source>
</evidence>
<gene>
    <name evidence="21" type="primary">Slc5a10</name>
</gene>
<dbReference type="RefSeq" id="XP_008824207.1">
    <property type="nucleotide sequence ID" value="XM_008825985.3"/>
</dbReference>
<dbReference type="InterPro" id="IPR001734">
    <property type="entry name" value="Na/solute_symporter"/>
</dbReference>
<evidence type="ECO:0000313" key="22">
    <source>
        <dbReference type="Proteomes" id="UP000694381"/>
    </source>
</evidence>
<dbReference type="PROSITE" id="PS50283">
    <property type="entry name" value="NA_SOLUT_SYMP_3"/>
    <property type="match status" value="1"/>
</dbReference>
<dbReference type="NCBIfam" id="TIGR00813">
    <property type="entry name" value="sss"/>
    <property type="match status" value="1"/>
</dbReference>
<dbReference type="CTD" id="125206"/>
<dbReference type="GO" id="GO:0140929">
    <property type="term" value="F:mannose:sodium symporter activity"/>
    <property type="evidence" value="ECO:0007669"/>
    <property type="project" value="Ensembl"/>
</dbReference>
<evidence type="ECO:0000256" key="19">
    <source>
        <dbReference type="RuleBase" id="RU362091"/>
    </source>
</evidence>
<keyword evidence="22" id="KW-1185">Reference proteome</keyword>
<reference evidence="21" key="2">
    <citation type="submission" date="2025-09" db="UniProtKB">
        <authorList>
            <consortium name="Ensembl"/>
        </authorList>
    </citation>
    <scope>IDENTIFICATION</scope>
</reference>
<dbReference type="PROSITE" id="PS00457">
    <property type="entry name" value="NA_SOLUT_SYMP_2"/>
    <property type="match status" value="1"/>
</dbReference>
<dbReference type="Pfam" id="PF00474">
    <property type="entry name" value="SSF"/>
    <property type="match status" value="1"/>
</dbReference>
<keyword evidence="6 20" id="KW-0812">Transmembrane</keyword>
<feature type="transmembrane region" description="Helical" evidence="20">
    <location>
        <begin position="262"/>
        <end position="280"/>
    </location>
</feature>
<name>A0A8C6RRP1_NANGA</name>